<comment type="catalytic activity">
    <reaction evidence="1 9">
        <text>Endohydrolysis of (1-&gt;4)-beta-D-xylosidic linkages in xylans.</text>
        <dbReference type="EC" id="3.2.1.8"/>
    </reaction>
</comment>
<evidence type="ECO:0000256" key="4">
    <source>
        <dbReference type="ARBA" id="ARBA00022729"/>
    </source>
</evidence>
<accession>A0A1B1YBM1</accession>
<keyword evidence="6 9" id="KW-0119">Carbohydrate metabolism</keyword>
<evidence type="ECO:0000256" key="1">
    <source>
        <dbReference type="ARBA" id="ARBA00000681"/>
    </source>
</evidence>
<evidence type="ECO:0000259" key="10">
    <source>
        <dbReference type="PROSITE" id="PS51760"/>
    </source>
</evidence>
<dbReference type="AlphaFoldDB" id="A0A1B1YBM1"/>
<evidence type="ECO:0000256" key="2">
    <source>
        <dbReference type="ARBA" id="ARBA00007495"/>
    </source>
</evidence>
<comment type="similarity">
    <text evidence="2 9">Belongs to the glycosyl hydrolase 10 (cellulase F) family.</text>
</comment>
<evidence type="ECO:0000256" key="7">
    <source>
        <dbReference type="ARBA" id="ARBA00023295"/>
    </source>
</evidence>
<sequence length="415" mass="47535">MENKTGGPYRHRMGEKKITLLTKDRKPLANTEVTVKQTKHRFLFGCGAFESVPLANGELEGEKKELAEEIFNKFFKIFNYCTLPFYWARFEPVPGKPDTQSLKKAAEWLVSKGCTLKGHPLCWHTLTAPWLLDYTNAEILQMQLNRIRRDVANFAGVIDIWDVINEVVIMPVFNKYDNGITRICRELGRIRLVREVFRAAKKANPDAVLLINDFETSESYEILIEGCLEAGIPIDAIGIQSHMHQGYWGVEKTLEILERFSRFKLPIHFTENTLVSGHLMPPEIVDLNDYVVDSWPTTPEGEERQAREIVLHYKTLFTHPAVESITYWNFVDGGWLGAPAGLLRKDGTTKPSYEELSRLINEEWWTHEKTYVTDENGSLIVSGFLGEYEIYAKDALIGGFQLSRDDSEEKIILNS</sequence>
<dbReference type="GO" id="GO:0045493">
    <property type="term" value="P:xylan catabolic process"/>
    <property type="evidence" value="ECO:0007669"/>
    <property type="project" value="UniProtKB-KW"/>
</dbReference>
<proteinExistence type="inferred from homology"/>
<keyword evidence="4" id="KW-0732">Signal</keyword>
<evidence type="ECO:0000313" key="11">
    <source>
        <dbReference type="EMBL" id="ANW98166.1"/>
    </source>
</evidence>
<dbReference type="RefSeq" id="WP_015358451.1">
    <property type="nucleotide sequence ID" value="NZ_CP014672.1"/>
</dbReference>
<evidence type="ECO:0000256" key="6">
    <source>
        <dbReference type="ARBA" id="ARBA00023277"/>
    </source>
</evidence>
<organism evidence="11 12">
    <name type="scientific">Thermoclostridium stercorarium subsp. thermolacticum DSM 2910</name>
    <dbReference type="NCBI Taxonomy" id="1121336"/>
    <lineage>
        <taxon>Bacteria</taxon>
        <taxon>Bacillati</taxon>
        <taxon>Bacillota</taxon>
        <taxon>Clostridia</taxon>
        <taxon>Eubacteriales</taxon>
        <taxon>Oscillospiraceae</taxon>
        <taxon>Thermoclostridium</taxon>
    </lineage>
</organism>
<keyword evidence="7 9" id="KW-0326">Glycosidase</keyword>
<evidence type="ECO:0000256" key="9">
    <source>
        <dbReference type="RuleBase" id="RU361174"/>
    </source>
</evidence>
<dbReference type="InterPro" id="IPR001000">
    <property type="entry name" value="GH10_dom"/>
</dbReference>
<dbReference type="GO" id="GO:0031176">
    <property type="term" value="F:endo-1,4-beta-xylanase activity"/>
    <property type="evidence" value="ECO:0007669"/>
    <property type="project" value="UniProtKB-EC"/>
</dbReference>
<dbReference type="OrthoDB" id="9809277at2"/>
<dbReference type="SMART" id="SM00633">
    <property type="entry name" value="Glyco_10"/>
    <property type="match status" value="1"/>
</dbReference>
<gene>
    <name evidence="11" type="ORF">CSTERTH_03480</name>
</gene>
<dbReference type="PANTHER" id="PTHR31490">
    <property type="entry name" value="GLYCOSYL HYDROLASE"/>
    <property type="match status" value="1"/>
</dbReference>
<dbReference type="Pfam" id="PF00331">
    <property type="entry name" value="Glyco_hydro_10"/>
    <property type="match status" value="1"/>
</dbReference>
<evidence type="ECO:0000256" key="5">
    <source>
        <dbReference type="ARBA" id="ARBA00022801"/>
    </source>
</evidence>
<evidence type="ECO:0000313" key="12">
    <source>
        <dbReference type="Proteomes" id="UP000092971"/>
    </source>
</evidence>
<dbReference type="EC" id="3.2.1.8" evidence="9"/>
<dbReference type="PROSITE" id="PS51760">
    <property type="entry name" value="GH10_2"/>
    <property type="match status" value="1"/>
</dbReference>
<keyword evidence="8 9" id="KW-0624">Polysaccharide degradation</keyword>
<evidence type="ECO:0000256" key="8">
    <source>
        <dbReference type="ARBA" id="ARBA00023326"/>
    </source>
</evidence>
<keyword evidence="3 11" id="KW-0858">Xylan degradation</keyword>
<evidence type="ECO:0000256" key="3">
    <source>
        <dbReference type="ARBA" id="ARBA00022651"/>
    </source>
</evidence>
<reference evidence="11 12" key="1">
    <citation type="submission" date="2016-02" db="EMBL/GenBank/DDBJ databases">
        <title>Comparison of Clostridium stercorarium subspecies using comparative genomics and transcriptomics.</title>
        <authorList>
            <person name="Schellenberg J."/>
            <person name="Thallinger G."/>
            <person name="Levin D.B."/>
            <person name="Zhang X."/>
            <person name="Alvare G."/>
            <person name="Fristensky B."/>
            <person name="Sparling R."/>
        </authorList>
    </citation>
    <scope>NUCLEOTIDE SEQUENCE [LARGE SCALE GENOMIC DNA]</scope>
    <source>
        <strain evidence="11 12">DSM 2910</strain>
    </source>
</reference>
<dbReference type="PRINTS" id="PR00134">
    <property type="entry name" value="GLHYDRLASE10"/>
</dbReference>
<dbReference type="SUPFAM" id="SSF51445">
    <property type="entry name" value="(Trans)glycosidases"/>
    <property type="match status" value="1"/>
</dbReference>
<dbReference type="EMBL" id="CP014672">
    <property type="protein sequence ID" value="ANW98166.1"/>
    <property type="molecule type" value="Genomic_DNA"/>
</dbReference>
<dbReference type="InterPro" id="IPR044846">
    <property type="entry name" value="GH10"/>
</dbReference>
<feature type="domain" description="GH10" evidence="10">
    <location>
        <begin position="60"/>
        <end position="359"/>
    </location>
</feature>
<dbReference type="InterPro" id="IPR017853">
    <property type="entry name" value="GH"/>
</dbReference>
<dbReference type="PANTHER" id="PTHR31490:SF88">
    <property type="entry name" value="BETA-XYLANASE"/>
    <property type="match status" value="1"/>
</dbReference>
<dbReference type="Gene3D" id="3.20.20.80">
    <property type="entry name" value="Glycosidases"/>
    <property type="match status" value="1"/>
</dbReference>
<protein>
    <recommendedName>
        <fullName evidence="9">Beta-xylanase</fullName>
        <ecNumber evidence="9">3.2.1.8</ecNumber>
    </recommendedName>
</protein>
<name>A0A1B1YBM1_THEST</name>
<keyword evidence="5 9" id="KW-0378">Hydrolase</keyword>
<dbReference type="Proteomes" id="UP000092971">
    <property type="component" value="Chromosome"/>
</dbReference>